<organism evidence="1">
    <name type="scientific">Lygus hesperus</name>
    <name type="common">Western plant bug</name>
    <dbReference type="NCBI Taxonomy" id="30085"/>
    <lineage>
        <taxon>Eukaryota</taxon>
        <taxon>Metazoa</taxon>
        <taxon>Ecdysozoa</taxon>
        <taxon>Arthropoda</taxon>
        <taxon>Hexapoda</taxon>
        <taxon>Insecta</taxon>
        <taxon>Pterygota</taxon>
        <taxon>Neoptera</taxon>
        <taxon>Paraneoptera</taxon>
        <taxon>Hemiptera</taxon>
        <taxon>Heteroptera</taxon>
        <taxon>Panheteroptera</taxon>
        <taxon>Cimicomorpha</taxon>
        <taxon>Miridae</taxon>
        <taxon>Mirini</taxon>
        <taxon>Lygus</taxon>
    </lineage>
</organism>
<sequence length="112" mass="12807">RSVAQEHFLRTVKILDDGRYEVSLPWLVGHPALPRNFKLASSRLQGTLKKLRSSGLTAEYEAVFHEWLSDGVIERVPVEDWDFGHYLPHRAVVKEGSTTRIRPVFDASAHEK</sequence>
<proteinExistence type="predicted"/>
<evidence type="ECO:0000313" key="1">
    <source>
        <dbReference type="EMBL" id="JAG20757.1"/>
    </source>
</evidence>
<name>A0A0A9XJ51_LYGHE</name>
<gene>
    <name evidence="1" type="primary">abp1</name>
    <name evidence="1" type="ORF">CM83_105237</name>
</gene>
<reference evidence="1" key="2">
    <citation type="submission" date="2014-07" db="EMBL/GenBank/DDBJ databases">
        <authorList>
            <person name="Hull J."/>
        </authorList>
    </citation>
    <scope>NUCLEOTIDE SEQUENCE</scope>
</reference>
<protein>
    <submittedName>
        <fullName evidence="1">ARS-binding protein 1</fullName>
    </submittedName>
</protein>
<dbReference type="EMBL" id="GBHO01022847">
    <property type="protein sequence ID" value="JAG20757.1"/>
    <property type="molecule type" value="Transcribed_RNA"/>
</dbReference>
<accession>A0A0A9XJ51</accession>
<feature type="non-terminal residue" evidence="1">
    <location>
        <position position="112"/>
    </location>
</feature>
<reference evidence="1" key="1">
    <citation type="journal article" date="2014" name="PLoS ONE">
        <title>Transcriptome-Based Identification of ABC Transporters in the Western Tarnished Plant Bug Lygus hesperus.</title>
        <authorList>
            <person name="Hull J.J."/>
            <person name="Chaney K."/>
            <person name="Geib S.M."/>
            <person name="Fabrick J.A."/>
            <person name="Brent C.S."/>
            <person name="Walsh D."/>
            <person name="Lavine L.C."/>
        </authorList>
    </citation>
    <scope>NUCLEOTIDE SEQUENCE</scope>
</reference>
<dbReference type="AlphaFoldDB" id="A0A0A9XJ51"/>
<feature type="non-terminal residue" evidence="1">
    <location>
        <position position="1"/>
    </location>
</feature>